<dbReference type="GO" id="GO:0030694">
    <property type="term" value="C:bacterial-type flagellum basal body, rod"/>
    <property type="evidence" value="ECO:0007669"/>
    <property type="project" value="UniProtKB-UniRule"/>
</dbReference>
<proteinExistence type="inferred from homology"/>
<dbReference type="PANTHER" id="PTHR30435">
    <property type="entry name" value="FLAGELLAR PROTEIN"/>
    <property type="match status" value="1"/>
</dbReference>
<keyword evidence="10" id="KW-0969">Cilium</keyword>
<dbReference type="Proteomes" id="UP000002171">
    <property type="component" value="Unassembled WGS sequence"/>
</dbReference>
<evidence type="ECO:0000256" key="2">
    <source>
        <dbReference type="ARBA" id="ARBA00009677"/>
    </source>
</evidence>
<reference evidence="10 11" key="1">
    <citation type="submission" date="2006-02" db="EMBL/GenBank/DDBJ databases">
        <authorList>
            <person name="Pinhassi J."/>
            <person name="Pedros-Alio C."/>
            <person name="Ferriera S."/>
            <person name="Johnson J."/>
            <person name="Kravitz S."/>
            <person name="Halpern A."/>
            <person name="Remington K."/>
            <person name="Beeson K."/>
            <person name="Tran B."/>
            <person name="Rogers Y.-H."/>
            <person name="Friedman R."/>
            <person name="Venter J.C."/>
        </authorList>
    </citation>
    <scope>NUCLEOTIDE SEQUENCE [LARGE SCALE GENOMIC DNA]</scope>
    <source>
        <strain evidence="10 11">MED92</strain>
    </source>
</reference>
<dbReference type="InterPro" id="IPR053967">
    <property type="entry name" value="LlgE_F_G-like_D1"/>
</dbReference>
<comment type="caution">
    <text evidence="10">The sequence shown here is derived from an EMBL/GenBank/DDBJ whole genome shotgun (WGS) entry which is preliminary data.</text>
</comment>
<feature type="domain" description="Flagellar basal body rod protein N-terminal" evidence="7">
    <location>
        <begin position="5"/>
        <end position="35"/>
    </location>
</feature>
<evidence type="ECO:0000256" key="5">
    <source>
        <dbReference type="ARBA" id="ARBA00040228"/>
    </source>
</evidence>
<keyword evidence="11" id="KW-1185">Reference proteome</keyword>
<evidence type="ECO:0000256" key="1">
    <source>
        <dbReference type="ARBA" id="ARBA00004117"/>
    </source>
</evidence>
<protein>
    <recommendedName>
        <fullName evidence="5 6">Flagellar basal-body rod protein FlgF</fullName>
    </recommendedName>
</protein>
<dbReference type="GO" id="GO:0071978">
    <property type="term" value="P:bacterial-type flagellum-dependent swarming motility"/>
    <property type="evidence" value="ECO:0007669"/>
    <property type="project" value="TreeGrafter"/>
</dbReference>
<dbReference type="NCBIfam" id="TIGR03506">
    <property type="entry name" value="FlgEFG_subfam"/>
    <property type="match status" value="1"/>
</dbReference>
<dbReference type="Pfam" id="PF00460">
    <property type="entry name" value="Flg_bb_rod"/>
    <property type="match status" value="1"/>
</dbReference>
<evidence type="ECO:0000313" key="11">
    <source>
        <dbReference type="Proteomes" id="UP000002171"/>
    </source>
</evidence>
<keyword evidence="3 6" id="KW-0975">Bacterial flagellum</keyword>
<dbReference type="InterPro" id="IPR010930">
    <property type="entry name" value="Flg_bb/hook_C_dom"/>
</dbReference>
<accession>A0A7U8C866</accession>
<comment type="subcellular location">
    <subcellularLocation>
        <location evidence="1 6">Bacterial flagellum basal body</location>
    </subcellularLocation>
</comment>
<dbReference type="NCBIfam" id="NF009280">
    <property type="entry name" value="PRK12640.1"/>
    <property type="match status" value="1"/>
</dbReference>
<gene>
    <name evidence="10" type="ORF">MED92_08216</name>
</gene>
<name>A0A7U8C866_NEPCE</name>
<evidence type="ECO:0000259" key="8">
    <source>
        <dbReference type="Pfam" id="PF06429"/>
    </source>
</evidence>
<evidence type="ECO:0000313" key="10">
    <source>
        <dbReference type="EMBL" id="EAR63089.1"/>
    </source>
</evidence>
<dbReference type="AlphaFoldDB" id="A0A7U8C866"/>
<dbReference type="OrthoDB" id="9804559at2"/>
<evidence type="ECO:0000256" key="4">
    <source>
        <dbReference type="ARBA" id="ARBA00038560"/>
    </source>
</evidence>
<comment type="subunit">
    <text evidence="4 6">The basal body constitutes a major portion of the flagellar organelle and consists of five rings (E,L,P,S, and M) mounted on a central rod. The rod consists of about 26 subunits of FlgG in the distal portion, and FlgB, FlgC and FlgF are thought to build up the proximal portion of the rod with about 6 subunits each.</text>
</comment>
<dbReference type="EMBL" id="AAOW01000001">
    <property type="protein sequence ID" value="EAR63089.1"/>
    <property type="molecule type" value="Genomic_DNA"/>
</dbReference>
<dbReference type="Pfam" id="PF22692">
    <property type="entry name" value="LlgE_F_G_D1"/>
    <property type="match status" value="1"/>
</dbReference>
<keyword evidence="10" id="KW-0966">Cell projection</keyword>
<dbReference type="RefSeq" id="WP_007022107.1">
    <property type="nucleotide sequence ID" value="NZ_CH724126.1"/>
</dbReference>
<organism evidence="10 11">
    <name type="scientific">Neptuniibacter caesariensis</name>
    <dbReference type="NCBI Taxonomy" id="207954"/>
    <lineage>
        <taxon>Bacteria</taxon>
        <taxon>Pseudomonadati</taxon>
        <taxon>Pseudomonadota</taxon>
        <taxon>Gammaproteobacteria</taxon>
        <taxon>Oceanospirillales</taxon>
        <taxon>Oceanospirillaceae</taxon>
        <taxon>Neptuniibacter</taxon>
    </lineage>
</organism>
<keyword evidence="10" id="KW-0282">Flagellum</keyword>
<sequence length="247" mass="26104">MDKVLYLAMSGARENMLAQQAHANNLANANTTGFKADLAQARAMQVFGEGHASRVYAQTERPATDVTHGTLIDTGRKLDVSVTGDGWLTVIRPDGTEGYTRAGSLQINAASQLVTGSGLPVMGNGGIPIVLPPFENIEIATNGTITVRPLGENATELLVADQLKLVNPDPASVFKGPDGLMITGDQVPLEPDPAVQVRSGYLEASNVNAVSELTGIITSSRQFEMQIKMMKTAEENSESAAAILRIS</sequence>
<dbReference type="PANTHER" id="PTHR30435:SF18">
    <property type="entry name" value="FLAGELLAR BASAL-BODY ROD PROTEIN FLGF"/>
    <property type="match status" value="1"/>
</dbReference>
<evidence type="ECO:0000256" key="3">
    <source>
        <dbReference type="ARBA" id="ARBA00023143"/>
    </source>
</evidence>
<dbReference type="InterPro" id="IPR001444">
    <property type="entry name" value="Flag_bb_rod_N"/>
</dbReference>
<evidence type="ECO:0000259" key="7">
    <source>
        <dbReference type="Pfam" id="PF00460"/>
    </source>
</evidence>
<dbReference type="SUPFAM" id="SSF117143">
    <property type="entry name" value="Flagellar hook protein flgE"/>
    <property type="match status" value="1"/>
</dbReference>
<dbReference type="Pfam" id="PF06429">
    <property type="entry name" value="Flg_bbr_C"/>
    <property type="match status" value="1"/>
</dbReference>
<dbReference type="InterPro" id="IPR037925">
    <property type="entry name" value="FlgE/F/G-like"/>
</dbReference>
<evidence type="ECO:0000256" key="6">
    <source>
        <dbReference type="RuleBase" id="RU362116"/>
    </source>
</evidence>
<evidence type="ECO:0000259" key="9">
    <source>
        <dbReference type="Pfam" id="PF22692"/>
    </source>
</evidence>
<comment type="similarity">
    <text evidence="2 6">Belongs to the flagella basal body rod proteins family.</text>
</comment>
<dbReference type="InterPro" id="IPR020013">
    <property type="entry name" value="Flagellar_FlgE/F/G"/>
</dbReference>
<feature type="domain" description="Flagellar basal-body/hook protein C-terminal" evidence="8">
    <location>
        <begin position="198"/>
        <end position="241"/>
    </location>
</feature>
<feature type="domain" description="Flagellar hook protein FlgE/F/G-like D1" evidence="9">
    <location>
        <begin position="82"/>
        <end position="147"/>
    </location>
</feature>